<dbReference type="AlphaFoldDB" id="A0A1X0A2L3"/>
<sequence length="311" mass="32526">MVLVVVGVVMAIVLTTGNQASSNRAGAGSAGDVVKAYLAALAKGDADGALSLAVAQPASKKYLTNEALKLQIEHWPIKGIAILEDSSKTERGDLAIVKAAADFGPQHSEGQIQVKRSGGVWKLASATVNVITMSQILQGGPATSLTILGKPLGQDANFYVFPGYLDLKSTRYVDLNAPPMLLDSLIGDVATTLNVEYSVNEAGHEAVKAALETWIRGCLNAPGSEQFYNCKPQQIDTPIKPATAEIIGPIDLSAVTQSLVPMTLSVMVTGTAHYNFTAQTVRGETASFISTLTVATAVNLGKEPPVVGPLR</sequence>
<dbReference type="OrthoDB" id="4380755at2"/>
<evidence type="ECO:0000313" key="2">
    <source>
        <dbReference type="EMBL" id="ORA24289.1"/>
    </source>
</evidence>
<feature type="chain" id="PRO_5013343733" evidence="1">
    <location>
        <begin position="21"/>
        <end position="311"/>
    </location>
</feature>
<keyword evidence="3" id="KW-1185">Reference proteome</keyword>
<dbReference type="EMBL" id="MVHE01000005">
    <property type="protein sequence ID" value="ORA24289.1"/>
    <property type="molecule type" value="Genomic_DNA"/>
</dbReference>
<gene>
    <name evidence="2" type="ORF">BST12_05815</name>
</gene>
<name>A0A1X0A2L3_MYCAN</name>
<keyword evidence="1" id="KW-0732">Signal</keyword>
<comment type="caution">
    <text evidence="2">The sequence shown here is derived from an EMBL/GenBank/DDBJ whole genome shotgun (WGS) entry which is preliminary data.</text>
</comment>
<reference evidence="2 3" key="1">
    <citation type="submission" date="2017-02" db="EMBL/GenBank/DDBJ databases">
        <title>The new phylogeny of genus Mycobacterium.</title>
        <authorList>
            <person name="Tortoli E."/>
            <person name="Trovato A."/>
            <person name="Cirillo D.M."/>
        </authorList>
    </citation>
    <scope>NUCLEOTIDE SEQUENCE [LARGE SCALE GENOMIC DNA]</scope>
    <source>
        <strain evidence="2 3">DSM 45057</strain>
    </source>
</reference>
<feature type="signal peptide" evidence="1">
    <location>
        <begin position="1"/>
        <end position="20"/>
    </location>
</feature>
<accession>A0A1X0A2L3</accession>
<evidence type="ECO:0000313" key="3">
    <source>
        <dbReference type="Proteomes" id="UP000192284"/>
    </source>
</evidence>
<protein>
    <submittedName>
        <fullName evidence="2">Uncharacterized protein</fullName>
    </submittedName>
</protein>
<proteinExistence type="predicted"/>
<organism evidence="2 3">
    <name type="scientific">Mycobacterium angelicum</name>
    <dbReference type="NCBI Taxonomy" id="470074"/>
    <lineage>
        <taxon>Bacteria</taxon>
        <taxon>Bacillati</taxon>
        <taxon>Actinomycetota</taxon>
        <taxon>Actinomycetes</taxon>
        <taxon>Mycobacteriales</taxon>
        <taxon>Mycobacteriaceae</taxon>
        <taxon>Mycobacterium</taxon>
    </lineage>
</organism>
<dbReference type="RefSeq" id="WP_083112057.1">
    <property type="nucleotide sequence ID" value="NZ_MVHE01000005.1"/>
</dbReference>
<dbReference type="Proteomes" id="UP000192284">
    <property type="component" value="Unassembled WGS sequence"/>
</dbReference>
<evidence type="ECO:0000256" key="1">
    <source>
        <dbReference type="SAM" id="SignalP"/>
    </source>
</evidence>